<reference evidence="3" key="1">
    <citation type="submission" date="2016-06" db="EMBL/GenBank/DDBJ databases">
        <title>Draft genome of Moraxella osloensis CCUG 67237.</title>
        <authorList>
            <person name="Salva-Serra F."/>
            <person name="Engstrom-Jakobsson H."/>
            <person name="Thorell K."/>
            <person name="Gonzales-Siles L."/>
            <person name="Karlsson R."/>
            <person name="Boulund F."/>
            <person name="Engstrand L."/>
            <person name="Kristiansson E."/>
            <person name="Moore E."/>
        </authorList>
    </citation>
    <scope>NUCLEOTIDE SEQUENCE [LARGE SCALE GENOMIC DNA]</scope>
    <source>
        <strain evidence="3">CCUG 67237</strain>
    </source>
</reference>
<dbReference type="InterPro" id="IPR029052">
    <property type="entry name" value="Metallo-depent_PP-like"/>
</dbReference>
<dbReference type="PANTHER" id="PTHR31302:SF0">
    <property type="entry name" value="TRANSMEMBRANE PROTEIN WITH METALLOPHOSPHOESTERASE DOMAIN"/>
    <property type="match status" value="1"/>
</dbReference>
<name>A0AA91FJF0_FAUOS</name>
<dbReference type="InterPro" id="IPR051158">
    <property type="entry name" value="Metallophosphoesterase_sf"/>
</dbReference>
<keyword evidence="1" id="KW-0812">Transmembrane</keyword>
<accession>A0AA91FJF0</accession>
<dbReference type="Pfam" id="PF00149">
    <property type="entry name" value="Metallophos"/>
    <property type="match status" value="1"/>
</dbReference>
<keyword evidence="1" id="KW-0472">Membrane</keyword>
<feature type="transmembrane region" description="Helical" evidence="1">
    <location>
        <begin position="35"/>
        <end position="55"/>
    </location>
</feature>
<keyword evidence="1" id="KW-1133">Transmembrane helix</keyword>
<dbReference type="EMBL" id="LZMT01000010">
    <property type="protein sequence ID" value="OBX65423.1"/>
    <property type="molecule type" value="Genomic_DNA"/>
</dbReference>
<feature type="domain" description="Calcineurin-like phosphoesterase" evidence="2">
    <location>
        <begin position="137"/>
        <end position="259"/>
    </location>
</feature>
<dbReference type="Gene3D" id="3.60.21.10">
    <property type="match status" value="1"/>
</dbReference>
<dbReference type="SUPFAM" id="SSF56300">
    <property type="entry name" value="Metallo-dependent phosphatases"/>
    <property type="match status" value="1"/>
</dbReference>
<dbReference type="InterPro" id="IPR004843">
    <property type="entry name" value="Calcineurin-like_PHP"/>
</dbReference>
<dbReference type="PANTHER" id="PTHR31302">
    <property type="entry name" value="TRANSMEMBRANE PROTEIN WITH METALLOPHOSPHOESTERASE DOMAIN-RELATED"/>
    <property type="match status" value="1"/>
</dbReference>
<dbReference type="AlphaFoldDB" id="A0AA91FJF0"/>
<gene>
    <name evidence="3" type="ORF">A9299_08680</name>
</gene>
<evidence type="ECO:0000313" key="3">
    <source>
        <dbReference type="EMBL" id="OBX65423.1"/>
    </source>
</evidence>
<evidence type="ECO:0000256" key="1">
    <source>
        <dbReference type="SAM" id="Phobius"/>
    </source>
</evidence>
<evidence type="ECO:0000259" key="2">
    <source>
        <dbReference type="Pfam" id="PF00149"/>
    </source>
</evidence>
<proteinExistence type="predicted"/>
<feature type="transmembrane region" description="Helical" evidence="1">
    <location>
        <begin position="67"/>
        <end position="85"/>
    </location>
</feature>
<dbReference type="GO" id="GO:0016787">
    <property type="term" value="F:hydrolase activity"/>
    <property type="evidence" value="ECO:0007669"/>
    <property type="project" value="InterPro"/>
</dbReference>
<feature type="transmembrane region" description="Helical" evidence="1">
    <location>
        <begin position="6"/>
        <end position="23"/>
    </location>
</feature>
<sequence>MIGSWLGHLGALIAVLVILWSCLKTVQLKARTDNLQILLQLVSFYARYWFVWVLVWANVQLLYDNQAIYWLLIALSLLYIYMSWVEPNRLRVSRFSINLTVPATYQAATYQPATDISLAAAASQPIKRQPIKRQAAKIAVLSDIHVGIFSNPHQLARLVKCLNRLEVDAVLILGDWLYQATTLDAQLSPFKTLNKPCYTVLSDADTQQVVDNAQNSESASSTSLINILPTFGIQLLPEQGLHIAGINIIGIHNGSTMDLPRVIEQQRSAGQPLVIATHDIKQLEANPRTLSDANNDTLVIARQTHGGQVNIPILTPLMVRALTGNKLAAGLRRPDIPKQSDYHPKVLNAANKPSKRYQVWVNTGIGVTGLPFRFNCPPTIDVLTIQVQTADA</sequence>
<organism evidence="3">
    <name type="scientific">Faucicola osloensis</name>
    <name type="common">Moraxella osloensis</name>
    <dbReference type="NCBI Taxonomy" id="34062"/>
    <lineage>
        <taxon>Bacteria</taxon>
        <taxon>Pseudomonadati</taxon>
        <taxon>Pseudomonadota</taxon>
        <taxon>Gammaproteobacteria</taxon>
        <taxon>Moraxellales</taxon>
        <taxon>Moraxellaceae</taxon>
        <taxon>Faucicola</taxon>
    </lineage>
</organism>
<comment type="caution">
    <text evidence="3">The sequence shown here is derived from an EMBL/GenBank/DDBJ whole genome shotgun (WGS) entry which is preliminary data.</text>
</comment>
<protein>
    <recommendedName>
        <fullName evidence="2">Calcineurin-like phosphoesterase domain-containing protein</fullName>
    </recommendedName>
</protein>